<name>A0A2J6RDL3_HYAVF</name>
<keyword evidence="5" id="KW-0804">Transcription</keyword>
<keyword evidence="4" id="KW-0238">DNA-binding</keyword>
<dbReference type="Pfam" id="PF00172">
    <property type="entry name" value="Zn_clus"/>
    <property type="match status" value="1"/>
</dbReference>
<dbReference type="PROSITE" id="PS50048">
    <property type="entry name" value="ZN2_CY6_FUNGAL_2"/>
    <property type="match status" value="1"/>
</dbReference>
<evidence type="ECO:0000256" key="1">
    <source>
        <dbReference type="ARBA" id="ARBA00022723"/>
    </source>
</evidence>
<feature type="region of interest" description="Disordered" evidence="7">
    <location>
        <begin position="512"/>
        <end position="582"/>
    </location>
</feature>
<keyword evidence="6" id="KW-0539">Nucleus</keyword>
<dbReference type="SUPFAM" id="SSF57701">
    <property type="entry name" value="Zn2/Cys6 DNA-binding domain"/>
    <property type="match status" value="1"/>
</dbReference>
<dbReference type="PANTHER" id="PTHR36206:SF4">
    <property type="entry name" value="HYPOTHETICAL CONSERVED PROTEIN (EUROFUNG)-RELATED"/>
    <property type="match status" value="1"/>
</dbReference>
<organism evidence="9 10">
    <name type="scientific">Hyaloscypha variabilis (strain UAMH 11265 / GT02V1 / F)</name>
    <name type="common">Meliniomyces variabilis</name>
    <dbReference type="NCBI Taxonomy" id="1149755"/>
    <lineage>
        <taxon>Eukaryota</taxon>
        <taxon>Fungi</taxon>
        <taxon>Dikarya</taxon>
        <taxon>Ascomycota</taxon>
        <taxon>Pezizomycotina</taxon>
        <taxon>Leotiomycetes</taxon>
        <taxon>Helotiales</taxon>
        <taxon>Hyaloscyphaceae</taxon>
        <taxon>Hyaloscypha</taxon>
        <taxon>Hyaloscypha variabilis</taxon>
    </lineage>
</organism>
<dbReference type="CDD" id="cd00067">
    <property type="entry name" value="GAL4"/>
    <property type="match status" value="1"/>
</dbReference>
<keyword evidence="2" id="KW-0862">Zinc</keyword>
<dbReference type="SMART" id="SM00066">
    <property type="entry name" value="GAL4"/>
    <property type="match status" value="1"/>
</dbReference>
<keyword evidence="3" id="KW-0805">Transcription regulation</keyword>
<sequence>MAVNETSKKRKCGPKTKTGCRTCKIRRVKCDETKPNCLRCSSTGRRCDGYALEAALITFDNRRSLGLIRRMPTHTPGSSQERRAFHYFVTRTAVELSGFYSDSFWEEIILQASNADGAIRSAIIGMGALHEEYVNGTLNYDEGTTCNPTFAVSQYTKALSSLRKALTNGKQAPLTALMVCILFVCFDSLRGHFTSAMLHLYSGLKILRDTRTESAGEIDMIEENLAPLFNRLSLQSILYVDTRTTEIRREFVAQLNFVRSKDDEVPEAFQTLEAARTCLNQAADGLFRVFYLCDGELPISQQPPESYAMFDTYYSKLQAWNPAFERFMAAKSRFLNGRELRGAAVLKIHSVIIKIMAEASPGLLDNRPIGEAMNDHATFEPFTNDFRIVVTLCKSIISSAEQDVKLGKPALNFSTDLGIVGPLYYTCCRCRDVQLRDQALQLLIRFPRREGMWDSEVGVRMVREYWKIEERHEAFQKDSAAEFGVNIPPLCEIVDLVFTDGMKWKWVWKNPLDPPSSRESSTDTASTSGVTTPGGGWADMVKFGRAQSGRSYSSIKKDTGTFGSSPHTFYFFRHERNSPQPP</sequence>
<evidence type="ECO:0000256" key="5">
    <source>
        <dbReference type="ARBA" id="ARBA00023163"/>
    </source>
</evidence>
<evidence type="ECO:0000256" key="2">
    <source>
        <dbReference type="ARBA" id="ARBA00022833"/>
    </source>
</evidence>
<keyword evidence="1" id="KW-0479">Metal-binding</keyword>
<dbReference type="Gene3D" id="4.10.240.10">
    <property type="entry name" value="Zn(2)-C6 fungal-type DNA-binding domain"/>
    <property type="match status" value="1"/>
</dbReference>
<dbReference type="EMBL" id="KZ613950">
    <property type="protein sequence ID" value="PMD36595.1"/>
    <property type="molecule type" value="Genomic_DNA"/>
</dbReference>
<feature type="domain" description="Zn(2)-C6 fungal-type" evidence="8">
    <location>
        <begin position="19"/>
        <end position="47"/>
    </location>
</feature>
<evidence type="ECO:0000256" key="6">
    <source>
        <dbReference type="ARBA" id="ARBA00023242"/>
    </source>
</evidence>
<evidence type="ECO:0000256" key="4">
    <source>
        <dbReference type="ARBA" id="ARBA00023125"/>
    </source>
</evidence>
<dbReference type="Pfam" id="PF11951">
    <property type="entry name" value="Fungal_trans_2"/>
    <property type="match status" value="1"/>
</dbReference>
<dbReference type="Proteomes" id="UP000235786">
    <property type="component" value="Unassembled WGS sequence"/>
</dbReference>
<dbReference type="PANTHER" id="PTHR36206">
    <property type="entry name" value="ASPERCRYPTIN BIOSYNTHESIS CLUSTER-SPECIFIC TRANSCRIPTION REGULATOR ATNN-RELATED"/>
    <property type="match status" value="1"/>
</dbReference>
<dbReference type="GO" id="GO:0003677">
    <property type="term" value="F:DNA binding"/>
    <property type="evidence" value="ECO:0007669"/>
    <property type="project" value="UniProtKB-KW"/>
</dbReference>
<evidence type="ECO:0000313" key="10">
    <source>
        <dbReference type="Proteomes" id="UP000235786"/>
    </source>
</evidence>
<dbReference type="InterPro" id="IPR001138">
    <property type="entry name" value="Zn2Cys6_DnaBD"/>
</dbReference>
<accession>A0A2J6RDL3</accession>
<evidence type="ECO:0000256" key="3">
    <source>
        <dbReference type="ARBA" id="ARBA00023015"/>
    </source>
</evidence>
<keyword evidence="10" id="KW-1185">Reference proteome</keyword>
<reference evidence="9 10" key="1">
    <citation type="submission" date="2016-04" db="EMBL/GenBank/DDBJ databases">
        <title>A degradative enzymes factory behind the ericoid mycorrhizal symbiosis.</title>
        <authorList>
            <consortium name="DOE Joint Genome Institute"/>
            <person name="Martino E."/>
            <person name="Morin E."/>
            <person name="Grelet G."/>
            <person name="Kuo A."/>
            <person name="Kohler A."/>
            <person name="Daghino S."/>
            <person name="Barry K."/>
            <person name="Choi C."/>
            <person name="Cichocki N."/>
            <person name="Clum A."/>
            <person name="Copeland A."/>
            <person name="Hainaut M."/>
            <person name="Haridas S."/>
            <person name="Labutti K."/>
            <person name="Lindquist E."/>
            <person name="Lipzen A."/>
            <person name="Khouja H.-R."/>
            <person name="Murat C."/>
            <person name="Ohm R."/>
            <person name="Olson A."/>
            <person name="Spatafora J."/>
            <person name="Veneault-Fourrey C."/>
            <person name="Henrissat B."/>
            <person name="Grigoriev I."/>
            <person name="Martin F."/>
            <person name="Perotto S."/>
        </authorList>
    </citation>
    <scope>NUCLEOTIDE SEQUENCE [LARGE SCALE GENOMIC DNA]</scope>
    <source>
        <strain evidence="9 10">F</strain>
    </source>
</reference>
<evidence type="ECO:0000256" key="7">
    <source>
        <dbReference type="SAM" id="MobiDB-lite"/>
    </source>
</evidence>
<dbReference type="InterPro" id="IPR021858">
    <property type="entry name" value="Fun_TF"/>
</dbReference>
<evidence type="ECO:0000259" key="8">
    <source>
        <dbReference type="PROSITE" id="PS50048"/>
    </source>
</evidence>
<dbReference type="InterPro" id="IPR052360">
    <property type="entry name" value="Transcr_Regulatory_Proteins"/>
</dbReference>
<dbReference type="GO" id="GO:0008270">
    <property type="term" value="F:zinc ion binding"/>
    <property type="evidence" value="ECO:0007669"/>
    <property type="project" value="InterPro"/>
</dbReference>
<evidence type="ECO:0000313" key="9">
    <source>
        <dbReference type="EMBL" id="PMD36595.1"/>
    </source>
</evidence>
<feature type="compositionally biased region" description="Basic and acidic residues" evidence="7">
    <location>
        <begin position="572"/>
        <end position="582"/>
    </location>
</feature>
<gene>
    <name evidence="9" type="ORF">L207DRAFT_515111</name>
</gene>
<protein>
    <recommendedName>
        <fullName evidence="8">Zn(2)-C6 fungal-type domain-containing protein</fullName>
    </recommendedName>
</protein>
<dbReference type="PROSITE" id="PS00463">
    <property type="entry name" value="ZN2_CY6_FUNGAL_1"/>
    <property type="match status" value="1"/>
</dbReference>
<dbReference type="AlphaFoldDB" id="A0A2J6RDL3"/>
<dbReference type="InterPro" id="IPR036864">
    <property type="entry name" value="Zn2-C6_fun-type_DNA-bd_sf"/>
</dbReference>
<proteinExistence type="predicted"/>
<dbReference type="OrthoDB" id="2593732at2759"/>
<dbReference type="GO" id="GO:0000981">
    <property type="term" value="F:DNA-binding transcription factor activity, RNA polymerase II-specific"/>
    <property type="evidence" value="ECO:0007669"/>
    <property type="project" value="InterPro"/>
</dbReference>
<feature type="compositionally biased region" description="Polar residues" evidence="7">
    <location>
        <begin position="517"/>
        <end position="531"/>
    </location>
</feature>